<dbReference type="InterPro" id="IPR025391">
    <property type="entry name" value="DUF4123"/>
</dbReference>
<evidence type="ECO:0000259" key="1">
    <source>
        <dbReference type="Pfam" id="PF13503"/>
    </source>
</evidence>
<dbReference type="RefSeq" id="WP_126606393.1">
    <property type="nucleotide sequence ID" value="NZ_AP025145.1"/>
</dbReference>
<dbReference type="Proteomes" id="UP001156690">
    <property type="component" value="Unassembled WGS sequence"/>
</dbReference>
<gene>
    <name evidence="2" type="ORF">GCM10007932_36960</name>
</gene>
<dbReference type="Pfam" id="PF13503">
    <property type="entry name" value="DUF4123"/>
    <property type="match status" value="1"/>
</dbReference>
<name>A0AAV5NUQ5_9VIBR</name>
<proteinExistence type="predicted"/>
<organism evidence="2 3">
    <name type="scientific">Vibrio penaeicida</name>
    <dbReference type="NCBI Taxonomy" id="104609"/>
    <lineage>
        <taxon>Bacteria</taxon>
        <taxon>Pseudomonadati</taxon>
        <taxon>Pseudomonadota</taxon>
        <taxon>Gammaproteobacteria</taxon>
        <taxon>Vibrionales</taxon>
        <taxon>Vibrionaceae</taxon>
        <taxon>Vibrio</taxon>
    </lineage>
</organism>
<dbReference type="AlphaFoldDB" id="A0AAV5NUQ5"/>
<dbReference type="EMBL" id="BSNX01000055">
    <property type="protein sequence ID" value="GLQ74335.1"/>
    <property type="molecule type" value="Genomic_DNA"/>
</dbReference>
<protein>
    <recommendedName>
        <fullName evidence="1">DUF4123 domain-containing protein</fullName>
    </recommendedName>
</protein>
<reference evidence="3" key="1">
    <citation type="journal article" date="2019" name="Int. J. Syst. Evol. Microbiol.">
        <title>The Global Catalogue of Microorganisms (GCM) 10K type strain sequencing project: providing services to taxonomists for standard genome sequencing and annotation.</title>
        <authorList>
            <consortium name="The Broad Institute Genomics Platform"/>
            <consortium name="The Broad Institute Genome Sequencing Center for Infectious Disease"/>
            <person name="Wu L."/>
            <person name="Ma J."/>
        </authorList>
    </citation>
    <scope>NUCLEOTIDE SEQUENCE [LARGE SCALE GENOMIC DNA]</scope>
    <source>
        <strain evidence="3">NBRC 15640</strain>
    </source>
</reference>
<comment type="caution">
    <text evidence="2">The sequence shown here is derived from an EMBL/GenBank/DDBJ whole genome shotgun (WGS) entry which is preliminary data.</text>
</comment>
<feature type="domain" description="DUF4123" evidence="1">
    <location>
        <begin position="15"/>
        <end position="133"/>
    </location>
</feature>
<evidence type="ECO:0000313" key="3">
    <source>
        <dbReference type="Proteomes" id="UP001156690"/>
    </source>
</evidence>
<evidence type="ECO:0000313" key="2">
    <source>
        <dbReference type="EMBL" id="GLQ74335.1"/>
    </source>
</evidence>
<keyword evidence="3" id="KW-1185">Reference proteome</keyword>
<accession>A0AAV5NUQ5</accession>
<sequence>MFDLDSYVGKEALSWYAIFNGTTDYSALADFYQLGGKDAYGIWLGTQYEDWTLVMPYIAPVDPDGEFIHWVAEKAEKDWGMLVGTTSTFQQVLAHFRSLTQIWMPSGTHAFFRFYDPRFSLNVAKFCDKEQRAKVMGPCQVWLSQHGDVVNVTPAVDIIELGFPWWTVPEDVLLQLSNIDNSTLIANSIKWLKESYADIYFFFPENTVIAKVTRLVNRHKKEFGSLNEYIKSVLEKEVYR</sequence>